<comment type="caution">
    <text evidence="1">The sequence shown here is derived from an EMBL/GenBank/DDBJ whole genome shotgun (WGS) entry which is preliminary data.</text>
</comment>
<evidence type="ECO:0000313" key="1">
    <source>
        <dbReference type="EMBL" id="KAG7557052.1"/>
    </source>
</evidence>
<reference evidence="1 2" key="1">
    <citation type="submission" date="2020-12" db="EMBL/GenBank/DDBJ databases">
        <title>Concerted genomic and epigenomic changes stabilize Arabidopsis allopolyploids.</title>
        <authorList>
            <person name="Chen Z."/>
        </authorList>
    </citation>
    <scope>NUCLEOTIDE SEQUENCE [LARGE SCALE GENOMIC DNA]</scope>
    <source>
        <strain evidence="1">As9502</strain>
        <tissue evidence="1">Leaf</tissue>
    </source>
</reference>
<name>A0A8T1ZDI2_ARASU</name>
<dbReference type="PANTHER" id="PTHR47261:SF2">
    <property type="entry name" value="CALCIUM-DEPENDENT LIPID-BINDING (CALB DOMAIN) FAMILY PROTEIN"/>
    <property type="match status" value="1"/>
</dbReference>
<evidence type="ECO:0000313" key="2">
    <source>
        <dbReference type="Proteomes" id="UP000694251"/>
    </source>
</evidence>
<protein>
    <submittedName>
        <fullName evidence="1">Uncharacterized protein</fullName>
    </submittedName>
</protein>
<accession>A0A8T1ZDI2</accession>
<dbReference type="EMBL" id="JAEFBJ010000011">
    <property type="protein sequence ID" value="KAG7557052.1"/>
    <property type="molecule type" value="Genomic_DNA"/>
</dbReference>
<dbReference type="PANTHER" id="PTHR47261">
    <property type="entry name" value="CALCIUM-DEPENDENT LIPID-BINDING (CALB DOMAIN) FAMILY PROTEIN"/>
    <property type="match status" value="1"/>
</dbReference>
<keyword evidence="2" id="KW-1185">Reference proteome</keyword>
<gene>
    <name evidence="1" type="ORF">ISN44_As11g030520</name>
</gene>
<dbReference type="AlphaFoldDB" id="A0A8T1ZDI2"/>
<organism evidence="1 2">
    <name type="scientific">Arabidopsis suecica</name>
    <name type="common">Swedish thale-cress</name>
    <name type="synonym">Cardaminopsis suecica</name>
    <dbReference type="NCBI Taxonomy" id="45249"/>
    <lineage>
        <taxon>Eukaryota</taxon>
        <taxon>Viridiplantae</taxon>
        <taxon>Streptophyta</taxon>
        <taxon>Embryophyta</taxon>
        <taxon>Tracheophyta</taxon>
        <taxon>Spermatophyta</taxon>
        <taxon>Magnoliopsida</taxon>
        <taxon>eudicotyledons</taxon>
        <taxon>Gunneridae</taxon>
        <taxon>Pentapetalae</taxon>
        <taxon>rosids</taxon>
        <taxon>malvids</taxon>
        <taxon>Brassicales</taxon>
        <taxon>Brassicaceae</taxon>
        <taxon>Camelineae</taxon>
        <taxon>Arabidopsis</taxon>
    </lineage>
</organism>
<sequence length="80" mass="9289">MKLKIRIDKSPFQSRIRGAYNEGTWRGREKYVEMEANEEQNHGHMFPLPTSFSSFLEKDLRRKESVQWVNMVLGSSGAGI</sequence>
<dbReference type="Proteomes" id="UP000694251">
    <property type="component" value="Chromosome 11"/>
</dbReference>
<proteinExistence type="predicted"/>